<gene>
    <name evidence="8" type="ORF">TTAC_LOCUS2587</name>
</gene>
<evidence type="ECO:0000256" key="4">
    <source>
        <dbReference type="ARBA" id="ARBA00023136"/>
    </source>
</evidence>
<comment type="function">
    <text evidence="6">Forms chloride channels.</text>
</comment>
<reference evidence="10" key="1">
    <citation type="submission" date="2017-02" db="UniProtKB">
        <authorList>
            <consortium name="WormBaseParasite"/>
        </authorList>
    </citation>
    <scope>IDENTIFICATION</scope>
</reference>
<dbReference type="EMBL" id="UYWX01001249">
    <property type="protein sequence ID" value="VDM20579.1"/>
    <property type="molecule type" value="Genomic_DNA"/>
</dbReference>
<accession>A0A0R3WPB2</accession>
<keyword evidence="6" id="KW-1003">Cell membrane</keyword>
<protein>
    <recommendedName>
        <fullName evidence="6">Bestrophin homolog</fullName>
    </recommendedName>
</protein>
<sequence>MRRRGDVCLFNAFQVVTLAVYSYFLSSIIGRQFIVNTSEYSEPFRRDYYVPLYTILEFIVYMGWLKVAETLVNPMGEDDEDFDINSIIDSNWSVKKYGMHMVDRKYRPTELVRDKFWDSVNVSLPHTADSKKLQSTQMIGSVFSVDVLGTDSHEGGLNGVSTVNLHMGHGTEEHHDMPRELLGSRIKSLDSLEMHSLPSDSPSTPGSIPSSIISPSNNPGEAILPAVAEVDEETASEVKGELDTPPEDDEDQNQADDRDDDSPSLQNRQSASKEKESSTKN</sequence>
<dbReference type="GO" id="GO:0034707">
    <property type="term" value="C:chloride channel complex"/>
    <property type="evidence" value="ECO:0007669"/>
    <property type="project" value="UniProtKB-KW"/>
</dbReference>
<dbReference type="InterPro" id="IPR021134">
    <property type="entry name" value="Bestrophin-like"/>
</dbReference>
<evidence type="ECO:0000256" key="5">
    <source>
        <dbReference type="ARBA" id="ARBA00034769"/>
    </source>
</evidence>
<keyword evidence="6" id="KW-0406">Ion transport</keyword>
<evidence type="ECO:0000256" key="3">
    <source>
        <dbReference type="ARBA" id="ARBA00022989"/>
    </source>
</evidence>
<feature type="compositionally biased region" description="Basic and acidic residues" evidence="7">
    <location>
        <begin position="271"/>
        <end position="281"/>
    </location>
</feature>
<dbReference type="PANTHER" id="PTHR10736">
    <property type="entry name" value="BESTROPHIN"/>
    <property type="match status" value="1"/>
</dbReference>
<dbReference type="PANTHER" id="PTHR10736:SF65">
    <property type="entry name" value="BESTROPHIN 1, ISOFORM C-RELATED"/>
    <property type="match status" value="1"/>
</dbReference>
<dbReference type="Proteomes" id="UP000274429">
    <property type="component" value="Unassembled WGS sequence"/>
</dbReference>
<feature type="compositionally biased region" description="Acidic residues" evidence="7">
    <location>
        <begin position="244"/>
        <end position="262"/>
    </location>
</feature>
<dbReference type="InterPro" id="IPR000615">
    <property type="entry name" value="Bestrophin"/>
</dbReference>
<keyword evidence="6" id="KW-0868">Chloride</keyword>
<organism evidence="10">
    <name type="scientific">Hydatigena taeniaeformis</name>
    <name type="common">Feline tapeworm</name>
    <name type="synonym">Taenia taeniaeformis</name>
    <dbReference type="NCBI Taxonomy" id="6205"/>
    <lineage>
        <taxon>Eukaryota</taxon>
        <taxon>Metazoa</taxon>
        <taxon>Spiralia</taxon>
        <taxon>Lophotrochozoa</taxon>
        <taxon>Platyhelminthes</taxon>
        <taxon>Cestoda</taxon>
        <taxon>Eucestoda</taxon>
        <taxon>Cyclophyllidea</taxon>
        <taxon>Taeniidae</taxon>
        <taxon>Hydatigera</taxon>
    </lineage>
</organism>
<name>A0A0R3WPB2_HYDTA</name>
<dbReference type="OrthoDB" id="6277193at2759"/>
<comment type="subcellular location">
    <subcellularLocation>
        <location evidence="6">Cell membrane</location>
        <topology evidence="6">Multi-pass membrane protein</topology>
    </subcellularLocation>
    <subcellularLocation>
        <location evidence="1">Membrane</location>
    </subcellularLocation>
</comment>
<dbReference type="STRING" id="6205.A0A0R3WPB2"/>
<keyword evidence="3 6" id="KW-1133">Transmembrane helix</keyword>
<keyword evidence="9" id="KW-1185">Reference proteome</keyword>
<proteinExistence type="inferred from homology"/>
<evidence type="ECO:0000313" key="9">
    <source>
        <dbReference type="Proteomes" id="UP000274429"/>
    </source>
</evidence>
<evidence type="ECO:0000256" key="6">
    <source>
        <dbReference type="RuleBase" id="RU363126"/>
    </source>
</evidence>
<evidence type="ECO:0000313" key="10">
    <source>
        <dbReference type="WBParaSite" id="TTAC_0000260201-mRNA-1"/>
    </source>
</evidence>
<keyword evidence="4 6" id="KW-0472">Membrane</keyword>
<evidence type="ECO:0000256" key="7">
    <source>
        <dbReference type="SAM" id="MobiDB-lite"/>
    </source>
</evidence>
<dbReference type="AlphaFoldDB" id="A0A0R3WPB2"/>
<keyword evidence="6" id="KW-0407">Ion channel</keyword>
<reference evidence="8 9" key="2">
    <citation type="submission" date="2018-11" db="EMBL/GenBank/DDBJ databases">
        <authorList>
            <consortium name="Pathogen Informatics"/>
        </authorList>
    </citation>
    <scope>NUCLEOTIDE SEQUENCE [LARGE SCALE GENOMIC DNA]</scope>
</reference>
<dbReference type="GO" id="GO:0005886">
    <property type="term" value="C:plasma membrane"/>
    <property type="evidence" value="ECO:0007669"/>
    <property type="project" value="UniProtKB-SubCell"/>
</dbReference>
<evidence type="ECO:0000313" key="8">
    <source>
        <dbReference type="EMBL" id="VDM20579.1"/>
    </source>
</evidence>
<comment type="similarity">
    <text evidence="5 6">Belongs to the anion channel-forming bestrophin (TC 1.A.46) family. Calcium-sensitive chloride channel subfamily.</text>
</comment>
<evidence type="ECO:0000256" key="2">
    <source>
        <dbReference type="ARBA" id="ARBA00022692"/>
    </source>
</evidence>
<feature type="transmembrane region" description="Helical" evidence="6">
    <location>
        <begin position="7"/>
        <end position="28"/>
    </location>
</feature>
<dbReference type="WBParaSite" id="TTAC_0000260201-mRNA-1">
    <property type="protein sequence ID" value="TTAC_0000260201-mRNA-1"/>
    <property type="gene ID" value="TTAC_0000260201"/>
</dbReference>
<evidence type="ECO:0000256" key="1">
    <source>
        <dbReference type="ARBA" id="ARBA00004370"/>
    </source>
</evidence>
<comment type="caution">
    <text evidence="6">Lacks conserved residue(s) required for the propagation of feature annotation.</text>
</comment>
<keyword evidence="2 6" id="KW-0812">Transmembrane</keyword>
<keyword evidence="6" id="KW-0813">Transport</keyword>
<keyword evidence="6" id="KW-0869">Chloride channel</keyword>
<dbReference type="Pfam" id="PF01062">
    <property type="entry name" value="Bestrophin"/>
    <property type="match status" value="1"/>
</dbReference>
<feature type="compositionally biased region" description="Low complexity" evidence="7">
    <location>
        <begin position="198"/>
        <end position="216"/>
    </location>
</feature>
<feature type="region of interest" description="Disordered" evidence="7">
    <location>
        <begin position="194"/>
        <end position="281"/>
    </location>
</feature>
<dbReference type="GO" id="GO:0005254">
    <property type="term" value="F:chloride channel activity"/>
    <property type="evidence" value="ECO:0007669"/>
    <property type="project" value="UniProtKB-KW"/>
</dbReference>